<evidence type="ECO:0000256" key="1">
    <source>
        <dbReference type="ARBA" id="ARBA00004935"/>
    </source>
</evidence>
<protein>
    <recommendedName>
        <fullName evidence="9">Dihydroflavonol 4-reductase</fullName>
        <ecNumber evidence="8">1.1.1.219</ecNumber>
        <ecNumber evidence="7">1.1.1.234</ecNumber>
    </recommendedName>
    <alternativeName>
        <fullName evidence="11">Dihydrokaempferol 4-reductase</fullName>
    </alternativeName>
    <alternativeName>
        <fullName evidence="10">Flavanone 4-reductase</fullName>
    </alternativeName>
</protein>
<dbReference type="Proteomes" id="UP000834106">
    <property type="component" value="Chromosome 2"/>
</dbReference>
<dbReference type="FunFam" id="3.40.50.720:FF:000085">
    <property type="entry name" value="Dihydroflavonol reductase"/>
    <property type="match status" value="1"/>
</dbReference>
<dbReference type="InterPro" id="IPR050425">
    <property type="entry name" value="NAD(P)_dehydrat-like"/>
</dbReference>
<dbReference type="Gene3D" id="3.40.50.720">
    <property type="entry name" value="NAD(P)-binding Rossmann-like Domain"/>
    <property type="match status" value="1"/>
</dbReference>
<organism evidence="15 16">
    <name type="scientific">Fraxinus pennsylvanica</name>
    <dbReference type="NCBI Taxonomy" id="56036"/>
    <lineage>
        <taxon>Eukaryota</taxon>
        <taxon>Viridiplantae</taxon>
        <taxon>Streptophyta</taxon>
        <taxon>Embryophyta</taxon>
        <taxon>Tracheophyta</taxon>
        <taxon>Spermatophyta</taxon>
        <taxon>Magnoliopsida</taxon>
        <taxon>eudicotyledons</taxon>
        <taxon>Gunneridae</taxon>
        <taxon>Pentapetalae</taxon>
        <taxon>asterids</taxon>
        <taxon>lamiids</taxon>
        <taxon>Lamiales</taxon>
        <taxon>Oleaceae</taxon>
        <taxon>Oleeae</taxon>
        <taxon>Fraxinus</taxon>
    </lineage>
</organism>
<dbReference type="InterPro" id="IPR001509">
    <property type="entry name" value="Epimerase_deHydtase"/>
</dbReference>
<evidence type="ECO:0000256" key="9">
    <source>
        <dbReference type="ARBA" id="ARBA00039963"/>
    </source>
</evidence>
<evidence type="ECO:0000256" key="4">
    <source>
        <dbReference type="ARBA" id="ARBA00023241"/>
    </source>
</evidence>
<evidence type="ECO:0000256" key="6">
    <source>
        <dbReference type="ARBA" id="ARBA00037100"/>
    </source>
</evidence>
<comment type="pathway">
    <text evidence="1">Pigment biosynthesis; anthocyanin biosynthesis.</text>
</comment>
<dbReference type="PANTHER" id="PTHR10366">
    <property type="entry name" value="NAD DEPENDENT EPIMERASE/DEHYDRATASE"/>
    <property type="match status" value="1"/>
</dbReference>
<dbReference type="InterPro" id="IPR036291">
    <property type="entry name" value="NAD(P)-bd_dom_sf"/>
</dbReference>
<dbReference type="GO" id="GO:0047890">
    <property type="term" value="F:flavanone 4-reductase activity"/>
    <property type="evidence" value="ECO:0007669"/>
    <property type="project" value="UniProtKB-EC"/>
</dbReference>
<dbReference type="EMBL" id="OU503037">
    <property type="protein sequence ID" value="CAI9756940.1"/>
    <property type="molecule type" value="Genomic_DNA"/>
</dbReference>
<comment type="function">
    <text evidence="6">Bifunctional enzyme involved in flavonoid metabolism.</text>
</comment>
<evidence type="ECO:0000313" key="15">
    <source>
        <dbReference type="EMBL" id="CAI9756940.1"/>
    </source>
</evidence>
<evidence type="ECO:0000256" key="11">
    <source>
        <dbReference type="ARBA" id="ARBA00042831"/>
    </source>
</evidence>
<keyword evidence="4" id="KW-0284">Flavonoid biosynthesis</keyword>
<gene>
    <name evidence="15" type="ORF">FPE_LOCUS4370</name>
</gene>
<dbReference type="CDD" id="cd08958">
    <property type="entry name" value="FR_SDR_e"/>
    <property type="match status" value="1"/>
</dbReference>
<evidence type="ECO:0000256" key="5">
    <source>
        <dbReference type="ARBA" id="ARBA00023445"/>
    </source>
</evidence>
<comment type="catalytic activity">
    <reaction evidence="12">
        <text>(2S)-flavan-4-ol + NADP(+) = (2S)-flavanone + NADPH + H(+)</text>
        <dbReference type="Rhea" id="RHEA:11228"/>
        <dbReference type="ChEBI" id="CHEBI:15378"/>
        <dbReference type="ChEBI" id="CHEBI:15605"/>
        <dbReference type="ChEBI" id="CHEBI:15606"/>
        <dbReference type="ChEBI" id="CHEBI:57783"/>
        <dbReference type="ChEBI" id="CHEBI:58349"/>
        <dbReference type="EC" id="1.1.1.234"/>
    </reaction>
</comment>
<keyword evidence="3" id="KW-0560">Oxidoreductase</keyword>
<dbReference type="EC" id="1.1.1.234" evidence="7"/>
<sequence length="389" mass="42786">MESCSRGGGGGRPTYCVTGATGYIGSWLVKCLLRKGYRVHATARNPGQRFFTLFTAILDRKQIHLCTMTKYISTILFSYIPEKAFQLLNQWESKDQLRLFRADLHEDGSFDEAVKGCDGVFHVAASMEFGAPASESVDRYVQTHIVDPAIKGTLNVLKSCSKTSSVKRVVFTSSISTMTSKDNSGRWVPIVDESCQIPIQRVLETKPSGWVYVLSKLLTEEAAFQFSNENGIHLISVITPTVAGPFLTPTVPVSIQVLLSPITGDPSVLPILAAVNSRMGSIALVHIEDICSAHTFLMEHAEAEARYICCTQSCLMSEIVEHLSLEYPSLSIQRLHGEELDSIPSEISSKKIKDLGFAYKYGIKDIIHETIGSCQLEAACLKQQAGKQL</sequence>
<dbReference type="EC" id="1.1.1.219" evidence="8"/>
<comment type="similarity">
    <text evidence="5">Belongs to the NAD(P)-dependent epimerase/dehydratase family. Dihydroflavonol-4-reductase subfamily.</text>
</comment>
<evidence type="ECO:0000256" key="7">
    <source>
        <dbReference type="ARBA" id="ARBA00039055"/>
    </source>
</evidence>
<evidence type="ECO:0000313" key="16">
    <source>
        <dbReference type="Proteomes" id="UP000834106"/>
    </source>
</evidence>
<reference evidence="15" key="1">
    <citation type="submission" date="2023-05" db="EMBL/GenBank/DDBJ databases">
        <authorList>
            <person name="Huff M."/>
        </authorList>
    </citation>
    <scope>NUCLEOTIDE SEQUENCE</scope>
</reference>
<keyword evidence="16" id="KW-1185">Reference proteome</keyword>
<accession>A0AAD2DM65</accession>
<comment type="catalytic activity">
    <reaction evidence="13">
        <text>a (2R,3S,4S)-leucoanthocyanidin + NADP(+) = a (2R,3R)-dihydroflavonol + NADPH + H(+)</text>
        <dbReference type="Rhea" id="RHEA:54444"/>
        <dbReference type="ChEBI" id="CHEBI:15378"/>
        <dbReference type="ChEBI" id="CHEBI:57783"/>
        <dbReference type="ChEBI" id="CHEBI:58349"/>
        <dbReference type="ChEBI" id="CHEBI:138176"/>
        <dbReference type="ChEBI" id="CHEBI:138188"/>
        <dbReference type="EC" id="1.1.1.219"/>
    </reaction>
</comment>
<dbReference type="SUPFAM" id="SSF51735">
    <property type="entry name" value="NAD(P)-binding Rossmann-fold domains"/>
    <property type="match status" value="1"/>
</dbReference>
<evidence type="ECO:0000256" key="3">
    <source>
        <dbReference type="ARBA" id="ARBA00023002"/>
    </source>
</evidence>
<dbReference type="GO" id="GO:0009813">
    <property type="term" value="P:flavonoid biosynthetic process"/>
    <property type="evidence" value="ECO:0007669"/>
    <property type="project" value="UniProtKB-KW"/>
</dbReference>
<evidence type="ECO:0000256" key="13">
    <source>
        <dbReference type="ARBA" id="ARBA00049132"/>
    </source>
</evidence>
<evidence type="ECO:0000256" key="10">
    <source>
        <dbReference type="ARBA" id="ARBA00042087"/>
    </source>
</evidence>
<dbReference type="PANTHER" id="PTHR10366:SF628">
    <property type="entry name" value="NAD(P)-BINDING ROSSMANN-FOLD SUPERFAMILY PROTEIN"/>
    <property type="match status" value="1"/>
</dbReference>
<evidence type="ECO:0000256" key="2">
    <source>
        <dbReference type="ARBA" id="ARBA00022857"/>
    </source>
</evidence>
<evidence type="ECO:0000259" key="14">
    <source>
        <dbReference type="Pfam" id="PF01370"/>
    </source>
</evidence>
<dbReference type="AlphaFoldDB" id="A0AAD2DM65"/>
<proteinExistence type="inferred from homology"/>
<dbReference type="GO" id="GO:0045552">
    <property type="term" value="F:dihydroflavanol 4-reductase activity"/>
    <property type="evidence" value="ECO:0007669"/>
    <property type="project" value="UniProtKB-EC"/>
</dbReference>
<keyword evidence="2" id="KW-0521">NADP</keyword>
<evidence type="ECO:0000256" key="12">
    <source>
        <dbReference type="ARBA" id="ARBA00048870"/>
    </source>
</evidence>
<dbReference type="Pfam" id="PF01370">
    <property type="entry name" value="Epimerase"/>
    <property type="match status" value="1"/>
</dbReference>
<name>A0AAD2DM65_9LAMI</name>
<evidence type="ECO:0000256" key="8">
    <source>
        <dbReference type="ARBA" id="ARBA00039057"/>
    </source>
</evidence>
<feature type="domain" description="NAD-dependent epimerase/dehydratase" evidence="14">
    <location>
        <begin position="16"/>
        <end position="303"/>
    </location>
</feature>